<dbReference type="Pfam" id="PF02852">
    <property type="entry name" value="Pyr_redox_dim"/>
    <property type="match status" value="1"/>
</dbReference>
<accession>A0A0N8PPY0</accession>
<evidence type="ECO:0000313" key="9">
    <source>
        <dbReference type="Proteomes" id="UP000050482"/>
    </source>
</evidence>
<dbReference type="RefSeq" id="WP_054967359.1">
    <property type="nucleotide sequence ID" value="NZ_LJCO01000008.1"/>
</dbReference>
<evidence type="ECO:0000313" key="8">
    <source>
        <dbReference type="EMBL" id="KPV45581.1"/>
    </source>
</evidence>
<comment type="caution">
    <text evidence="8">The sequence shown here is derived from an EMBL/GenBank/DDBJ whole genome shotgun (WGS) entry which is preliminary data.</text>
</comment>
<protein>
    <recommendedName>
        <fullName evidence="7">Rhodanese domain-containing protein</fullName>
    </recommendedName>
</protein>
<dbReference type="SMART" id="SM00450">
    <property type="entry name" value="RHOD"/>
    <property type="match status" value="1"/>
</dbReference>
<dbReference type="OrthoDB" id="9802028at2"/>
<evidence type="ECO:0000256" key="6">
    <source>
        <dbReference type="ARBA" id="ARBA00023284"/>
    </source>
</evidence>
<dbReference type="Gene3D" id="3.50.50.60">
    <property type="entry name" value="FAD/NAD(P)-binding domain"/>
    <property type="match status" value="2"/>
</dbReference>
<dbReference type="InterPro" id="IPR016156">
    <property type="entry name" value="FAD/NAD-linked_Rdtase_dimer_sf"/>
</dbReference>
<dbReference type="InterPro" id="IPR004099">
    <property type="entry name" value="Pyr_nucl-diS_OxRdtase_dimer"/>
</dbReference>
<feature type="domain" description="Rhodanese" evidence="7">
    <location>
        <begin position="475"/>
        <end position="556"/>
    </location>
</feature>
<dbReference type="PATRIC" id="fig|471514.4.peg.232"/>
<dbReference type="InterPro" id="IPR023753">
    <property type="entry name" value="FAD/NAD-binding_dom"/>
</dbReference>
<keyword evidence="6" id="KW-0676">Redox-active center</keyword>
<dbReference type="EMBL" id="LJCO01000008">
    <property type="protein sequence ID" value="KPV45581.1"/>
    <property type="molecule type" value="Genomic_DNA"/>
</dbReference>
<evidence type="ECO:0000256" key="4">
    <source>
        <dbReference type="ARBA" id="ARBA00022827"/>
    </source>
</evidence>
<dbReference type="PANTHER" id="PTHR43429">
    <property type="entry name" value="PYRIDINE NUCLEOTIDE-DISULFIDE OXIDOREDUCTASE DOMAIN-CONTAINING"/>
    <property type="match status" value="1"/>
</dbReference>
<evidence type="ECO:0000256" key="2">
    <source>
        <dbReference type="ARBA" id="ARBA00009130"/>
    </source>
</evidence>
<sequence>MDDKQSGKKIVIVGGVALGAGAAAKARRMDEGSEIVLIERGPYVSFANCGLPYYVGNEISDRGALLLNTPESLKSRFNIDVRVLQEVVSINRSDKTITVRKVESGETYDEPYDKLVLAMGAKPIVPPLPGIQLSGIFNLRSVPDADQIKSWVSQQLVKRAVVIGAGFIGLETVENLVKLGIEVTLVEKAPQVLPPFDAEMTAAALRELNRMGVHVILGDGISGFDGVDKATAVNLESGLRLEADIFLLGIGVRPETGLAKDAGLELGVAGALVINEYLQTSDPDIYSGGDLAEIVHLVDGVRRWIPLAGPANKQGRVIGINVSGGKETFDGAQGTSIVRVGRATLATTGFSERTAKSLGLNFFVSFTTAGHHAGYYPGAKDMTIKLIVETSTGRLLGAEIAGREGVDKRIDVLATAIAARMTVSQIAALDLAYAPPFSSAKDPVIMAAMAAENVQYGTVRTVQVVEDLPFDNVGILDVRRPDEVEAGMLPGAVHIPLDELRDRFTELDTNKHWVVYCRSGQRSYFATQILLRLGLPHVYNLSGGYLVQQMRQDVAESQKSASDAKVAMI</sequence>
<keyword evidence="4" id="KW-0274">FAD</keyword>
<dbReference type="InterPro" id="IPR036873">
    <property type="entry name" value="Rhodanese-like_dom_sf"/>
</dbReference>
<dbReference type="AlphaFoldDB" id="A0A0N8PPY0"/>
<evidence type="ECO:0000256" key="5">
    <source>
        <dbReference type="ARBA" id="ARBA00023002"/>
    </source>
</evidence>
<comment type="similarity">
    <text evidence="2">Belongs to the class-III pyridine nucleotide-disulfide oxidoreductase family.</text>
</comment>
<evidence type="ECO:0000256" key="3">
    <source>
        <dbReference type="ARBA" id="ARBA00022630"/>
    </source>
</evidence>
<dbReference type="InterPro" id="IPR036188">
    <property type="entry name" value="FAD/NAD-bd_sf"/>
</dbReference>
<dbReference type="Proteomes" id="UP000050482">
    <property type="component" value="Unassembled WGS sequence"/>
</dbReference>
<keyword evidence="5" id="KW-0560">Oxidoreductase</keyword>
<dbReference type="InterPro" id="IPR050260">
    <property type="entry name" value="FAD-bd_OxRdtase"/>
</dbReference>
<proteinExistence type="inferred from homology"/>
<dbReference type="PRINTS" id="PR00411">
    <property type="entry name" value="PNDRDTASEI"/>
</dbReference>
<dbReference type="InterPro" id="IPR001763">
    <property type="entry name" value="Rhodanese-like_dom"/>
</dbReference>
<dbReference type="SUPFAM" id="SSF52821">
    <property type="entry name" value="Rhodanese/Cell cycle control phosphatase"/>
    <property type="match status" value="1"/>
</dbReference>
<keyword evidence="9" id="KW-1185">Reference proteome</keyword>
<comment type="cofactor">
    <cofactor evidence="1">
        <name>FAD</name>
        <dbReference type="ChEBI" id="CHEBI:57692"/>
    </cofactor>
</comment>
<organism evidence="8 9">
    <name type="scientific">Alicyclobacillus ferrooxydans</name>
    <dbReference type="NCBI Taxonomy" id="471514"/>
    <lineage>
        <taxon>Bacteria</taxon>
        <taxon>Bacillati</taxon>
        <taxon>Bacillota</taxon>
        <taxon>Bacilli</taxon>
        <taxon>Bacillales</taxon>
        <taxon>Alicyclobacillaceae</taxon>
        <taxon>Alicyclobacillus</taxon>
    </lineage>
</organism>
<name>A0A0N8PPY0_9BACL</name>
<dbReference type="Gene3D" id="3.40.250.10">
    <property type="entry name" value="Rhodanese-like domain"/>
    <property type="match status" value="1"/>
</dbReference>
<dbReference type="PROSITE" id="PS50206">
    <property type="entry name" value="RHODANESE_3"/>
    <property type="match status" value="1"/>
</dbReference>
<dbReference type="PRINTS" id="PR00368">
    <property type="entry name" value="FADPNR"/>
</dbReference>
<reference evidence="8 9" key="1">
    <citation type="submission" date="2015-09" db="EMBL/GenBank/DDBJ databases">
        <title>Draft genome sequence of Alicyclobacillus ferrooxydans DSM 22381.</title>
        <authorList>
            <person name="Hemp J."/>
        </authorList>
    </citation>
    <scope>NUCLEOTIDE SEQUENCE [LARGE SCALE GENOMIC DNA]</scope>
    <source>
        <strain evidence="8 9">TC-34</strain>
    </source>
</reference>
<dbReference type="SUPFAM" id="SSF55424">
    <property type="entry name" value="FAD/NAD-linked reductases, dimerisation (C-terminal) domain"/>
    <property type="match status" value="1"/>
</dbReference>
<keyword evidence="3" id="KW-0285">Flavoprotein</keyword>
<dbReference type="PANTHER" id="PTHR43429:SF1">
    <property type="entry name" value="NAD(P)H SULFUR OXIDOREDUCTASE (COA-DEPENDENT)"/>
    <property type="match status" value="1"/>
</dbReference>
<evidence type="ECO:0000259" key="7">
    <source>
        <dbReference type="PROSITE" id="PS50206"/>
    </source>
</evidence>
<dbReference type="Pfam" id="PF00581">
    <property type="entry name" value="Rhodanese"/>
    <property type="match status" value="1"/>
</dbReference>
<evidence type="ECO:0000256" key="1">
    <source>
        <dbReference type="ARBA" id="ARBA00001974"/>
    </source>
</evidence>
<dbReference type="SUPFAM" id="SSF51905">
    <property type="entry name" value="FAD/NAD(P)-binding domain"/>
    <property type="match status" value="2"/>
</dbReference>
<gene>
    <name evidence="8" type="ORF">AN477_01235</name>
</gene>
<dbReference type="GO" id="GO:0016491">
    <property type="term" value="F:oxidoreductase activity"/>
    <property type="evidence" value="ECO:0007669"/>
    <property type="project" value="UniProtKB-KW"/>
</dbReference>
<dbReference type="Pfam" id="PF07992">
    <property type="entry name" value="Pyr_redox_2"/>
    <property type="match status" value="1"/>
</dbReference>
<dbReference type="STRING" id="471514.AN477_01235"/>